<dbReference type="PANTHER" id="PTHR12828">
    <property type="entry name" value="PROTEASOME MATURATION PROTEIN UMP1"/>
    <property type="match status" value="1"/>
</dbReference>
<accession>A0A6J2L048</accession>
<reference evidence="5" key="1">
    <citation type="submission" date="2025-08" db="UniProtKB">
        <authorList>
            <consortium name="RefSeq"/>
        </authorList>
    </citation>
    <scope>IDENTIFICATION</scope>
    <source>
        <tissue evidence="5">Muscle</tissue>
    </source>
</reference>
<keyword evidence="1" id="KW-0143">Chaperone</keyword>
<feature type="region of interest" description="Disordered" evidence="3">
    <location>
        <begin position="102"/>
        <end position="125"/>
    </location>
</feature>
<evidence type="ECO:0000313" key="4">
    <source>
        <dbReference type="Proteomes" id="UP000504628"/>
    </source>
</evidence>
<evidence type="ECO:0000256" key="2">
    <source>
        <dbReference type="ARBA" id="ARBA00043974"/>
    </source>
</evidence>
<dbReference type="Pfam" id="PF05348">
    <property type="entry name" value="UMP1"/>
    <property type="match status" value="1"/>
</dbReference>
<dbReference type="GeneID" id="114489160"/>
<name>A0A6J2L048_9CHIR</name>
<dbReference type="PANTHER" id="PTHR12828:SF3">
    <property type="entry name" value="PROTEASOME MATURATION PROTEIN"/>
    <property type="match status" value="1"/>
</dbReference>
<dbReference type="KEGG" id="pdic:114489160"/>
<keyword evidence="4" id="KW-1185">Reference proteome</keyword>
<evidence type="ECO:0000256" key="3">
    <source>
        <dbReference type="SAM" id="MobiDB-lite"/>
    </source>
</evidence>
<dbReference type="Proteomes" id="UP000504628">
    <property type="component" value="Chromosome 14"/>
</dbReference>
<dbReference type="InParanoid" id="A0A6J2L048"/>
<gene>
    <name evidence="5" type="primary">LOC114489160</name>
</gene>
<dbReference type="GO" id="GO:0005737">
    <property type="term" value="C:cytoplasm"/>
    <property type="evidence" value="ECO:0007669"/>
    <property type="project" value="TreeGrafter"/>
</dbReference>
<comment type="similarity">
    <text evidence="2">Belongs to the POMP/UMP1 family.</text>
</comment>
<dbReference type="GO" id="GO:0005634">
    <property type="term" value="C:nucleus"/>
    <property type="evidence" value="ECO:0007669"/>
    <property type="project" value="TreeGrafter"/>
</dbReference>
<feature type="region of interest" description="Disordered" evidence="3">
    <location>
        <begin position="1"/>
        <end position="62"/>
    </location>
</feature>
<dbReference type="RefSeq" id="XP_028358955.2">
    <property type="nucleotide sequence ID" value="XM_028503154.2"/>
</dbReference>
<proteinExistence type="inferred from homology"/>
<dbReference type="OrthoDB" id="15001at2759"/>
<evidence type="ECO:0000256" key="1">
    <source>
        <dbReference type="ARBA" id="ARBA00023186"/>
    </source>
</evidence>
<feature type="compositionally biased region" description="Low complexity" evidence="3">
    <location>
        <begin position="7"/>
        <end position="21"/>
    </location>
</feature>
<dbReference type="AlphaFoldDB" id="A0A6J2L048"/>
<protein>
    <submittedName>
        <fullName evidence="5">LOW QUALITY PROTEIN: uncharacterized protein LOC114489160</fullName>
    </submittedName>
</protein>
<dbReference type="InterPro" id="IPR008012">
    <property type="entry name" value="Ump1"/>
</dbReference>
<organism evidence="4 5">
    <name type="scientific">Phyllostomus discolor</name>
    <name type="common">pale spear-nosed bat</name>
    <dbReference type="NCBI Taxonomy" id="89673"/>
    <lineage>
        <taxon>Eukaryota</taxon>
        <taxon>Metazoa</taxon>
        <taxon>Chordata</taxon>
        <taxon>Craniata</taxon>
        <taxon>Vertebrata</taxon>
        <taxon>Euteleostomi</taxon>
        <taxon>Mammalia</taxon>
        <taxon>Eutheria</taxon>
        <taxon>Laurasiatheria</taxon>
        <taxon>Chiroptera</taxon>
        <taxon>Yangochiroptera</taxon>
        <taxon>Phyllostomidae</taxon>
        <taxon>Phyllostominae</taxon>
        <taxon>Phyllostomus</taxon>
    </lineage>
</organism>
<sequence length="291" mass="31572">MPGKSSQGTQPGEVPGQGQPPHLEPGELPRPLPRLRPAGQYSKDGPAHLTGCGITNKSSGPISEGPLIALRKTAGSLPPKGNGSEWQGWLAVRVLSGCSQSKLKTSARGPGSQRKDSVPVTELSASGPFESHDLLRNGFTCVRNELLPRRPLGLSETNFQLNQEKINVSTLRNAQGPCAPLKVQVGVKAVQQARRLPSLPGSSLSLGVLRGHDDTIGSEDIPNDPSPSELMGGPHTMVEYKRGLLQCSVLIVEMERLHRVYYYRLSFYYSCMCTILKVLTHEKKNGENRKR</sequence>
<dbReference type="GO" id="GO:0043248">
    <property type="term" value="P:proteasome assembly"/>
    <property type="evidence" value="ECO:0007669"/>
    <property type="project" value="InterPro"/>
</dbReference>
<evidence type="ECO:0000313" key="5">
    <source>
        <dbReference type="RefSeq" id="XP_028358955.2"/>
    </source>
</evidence>